<dbReference type="PROSITE" id="PS50889">
    <property type="entry name" value="S4"/>
    <property type="match status" value="1"/>
</dbReference>
<dbReference type="Gene3D" id="3.10.290.10">
    <property type="entry name" value="RNA-binding S4 domain"/>
    <property type="match status" value="1"/>
</dbReference>
<dbReference type="EC" id="5.4.99.-" evidence="5"/>
<dbReference type="EMBL" id="FNQE01000040">
    <property type="protein sequence ID" value="SDZ35242.1"/>
    <property type="molecule type" value="Genomic_DNA"/>
</dbReference>
<dbReference type="SUPFAM" id="SSF55174">
    <property type="entry name" value="Alpha-L RNA-binding motif"/>
    <property type="match status" value="1"/>
</dbReference>
<dbReference type="InterPro" id="IPR006145">
    <property type="entry name" value="PsdUridine_synth_RsuA/RluA"/>
</dbReference>
<comment type="similarity">
    <text evidence="1 5">Belongs to the pseudouridine synthase RsuA family.</text>
</comment>
<evidence type="ECO:0000313" key="7">
    <source>
        <dbReference type="EMBL" id="SDZ35242.1"/>
    </source>
</evidence>
<name>A0A1H3SB86_9FIRM</name>
<dbReference type="PANTHER" id="PTHR47683:SF4">
    <property type="entry name" value="PSEUDOURIDINE SYNTHASE"/>
    <property type="match status" value="1"/>
</dbReference>
<sequence length="242" mass="27631">MSKSERLDKILANLGYGSRKDIKGLARAGIVKVNGETIRDSSIKINPYTSKIEIDDEIVEYREFIYLMMNKPKGYISSTDDFRDKTVIDLISDEYKVFNPFPVGRLDKDTEGLMILSNDGQLSHRVLTPKNRIEKLYYAEIEGTVTEEDKLSFQEGIVLDDGYKTLPSKLDILTVGHISKVYVTIEEGKFHQIKRMFLALGKRVAYLKRIAIGGLKLDESLELGEYRELTQEEIILLEKKGL</sequence>
<dbReference type="NCBIfam" id="TIGR00093">
    <property type="entry name" value="pseudouridine synthase"/>
    <property type="match status" value="1"/>
</dbReference>
<evidence type="ECO:0000256" key="4">
    <source>
        <dbReference type="PROSITE-ProRule" id="PRU00182"/>
    </source>
</evidence>
<dbReference type="Pfam" id="PF01479">
    <property type="entry name" value="S4"/>
    <property type="match status" value="1"/>
</dbReference>
<dbReference type="GO" id="GO:0120159">
    <property type="term" value="F:rRNA pseudouridine synthase activity"/>
    <property type="evidence" value="ECO:0007669"/>
    <property type="project" value="UniProtKB-ARBA"/>
</dbReference>
<dbReference type="PANTHER" id="PTHR47683">
    <property type="entry name" value="PSEUDOURIDINE SYNTHASE FAMILY PROTEIN-RELATED"/>
    <property type="match status" value="1"/>
</dbReference>
<accession>A0A1H3SB86</accession>
<dbReference type="SUPFAM" id="SSF55120">
    <property type="entry name" value="Pseudouridine synthase"/>
    <property type="match status" value="1"/>
</dbReference>
<dbReference type="SMART" id="SM00363">
    <property type="entry name" value="S4"/>
    <property type="match status" value="1"/>
</dbReference>
<dbReference type="Gene3D" id="3.30.70.1560">
    <property type="entry name" value="Alpha-L RNA-binding motif"/>
    <property type="match status" value="1"/>
</dbReference>
<dbReference type="Pfam" id="PF00849">
    <property type="entry name" value="PseudoU_synth_2"/>
    <property type="match status" value="1"/>
</dbReference>
<dbReference type="InterPro" id="IPR002942">
    <property type="entry name" value="S4_RNA-bd"/>
</dbReference>
<keyword evidence="2 4" id="KW-0694">RNA-binding</keyword>
<evidence type="ECO:0000256" key="1">
    <source>
        <dbReference type="ARBA" id="ARBA00008348"/>
    </source>
</evidence>
<dbReference type="InterPro" id="IPR036986">
    <property type="entry name" value="S4_RNA-bd_sf"/>
</dbReference>
<protein>
    <recommendedName>
        <fullName evidence="5">Pseudouridine synthase</fullName>
        <ecNumber evidence="5">5.4.99.-</ecNumber>
    </recommendedName>
</protein>
<reference evidence="7 8" key="1">
    <citation type="submission" date="2016-10" db="EMBL/GenBank/DDBJ databases">
        <authorList>
            <person name="de Groot N.N."/>
        </authorList>
    </citation>
    <scope>NUCLEOTIDE SEQUENCE [LARGE SCALE GENOMIC DNA]</scope>
    <source>
        <strain evidence="7 8">DSM 21650</strain>
    </source>
</reference>
<evidence type="ECO:0000256" key="5">
    <source>
        <dbReference type="RuleBase" id="RU003887"/>
    </source>
</evidence>
<evidence type="ECO:0000313" key="8">
    <source>
        <dbReference type="Proteomes" id="UP000198625"/>
    </source>
</evidence>
<dbReference type="FunFam" id="3.30.70.1560:FF:000001">
    <property type="entry name" value="Pseudouridine synthase"/>
    <property type="match status" value="1"/>
</dbReference>
<evidence type="ECO:0000259" key="6">
    <source>
        <dbReference type="SMART" id="SM00363"/>
    </source>
</evidence>
<proteinExistence type="inferred from homology"/>
<dbReference type="InterPro" id="IPR050343">
    <property type="entry name" value="RsuA_PseudoU_synthase"/>
</dbReference>
<dbReference type="InterPro" id="IPR018496">
    <property type="entry name" value="PsdUridine_synth_RsuA/RluB_CS"/>
</dbReference>
<dbReference type="AlphaFoldDB" id="A0A1H3SB86"/>
<dbReference type="Proteomes" id="UP000198625">
    <property type="component" value="Unassembled WGS sequence"/>
</dbReference>
<dbReference type="InterPro" id="IPR000748">
    <property type="entry name" value="PsdUridine_synth_RsuA/RluB/E/F"/>
</dbReference>
<dbReference type="GO" id="GO:0000455">
    <property type="term" value="P:enzyme-directed rRNA pseudouridine synthesis"/>
    <property type="evidence" value="ECO:0007669"/>
    <property type="project" value="UniProtKB-ARBA"/>
</dbReference>
<dbReference type="RefSeq" id="WP_091732662.1">
    <property type="nucleotide sequence ID" value="NZ_FNQE01000040.1"/>
</dbReference>
<dbReference type="InterPro" id="IPR020103">
    <property type="entry name" value="PsdUridine_synth_cat_dom_sf"/>
</dbReference>
<dbReference type="Gene3D" id="3.30.70.580">
    <property type="entry name" value="Pseudouridine synthase I, catalytic domain, N-terminal subdomain"/>
    <property type="match status" value="1"/>
</dbReference>
<evidence type="ECO:0000256" key="3">
    <source>
        <dbReference type="ARBA" id="ARBA00023235"/>
    </source>
</evidence>
<keyword evidence="8" id="KW-1185">Reference proteome</keyword>
<dbReference type="CDD" id="cd00165">
    <property type="entry name" value="S4"/>
    <property type="match status" value="1"/>
</dbReference>
<dbReference type="CDD" id="cd02553">
    <property type="entry name" value="PseudoU_synth_RsuA"/>
    <property type="match status" value="1"/>
</dbReference>
<dbReference type="STRING" id="415015.SAMN05660462_02818"/>
<keyword evidence="3 5" id="KW-0413">Isomerase</keyword>
<dbReference type="GO" id="GO:0003723">
    <property type="term" value="F:RNA binding"/>
    <property type="evidence" value="ECO:0007669"/>
    <property type="project" value="UniProtKB-KW"/>
</dbReference>
<dbReference type="GO" id="GO:0005829">
    <property type="term" value="C:cytosol"/>
    <property type="evidence" value="ECO:0007669"/>
    <property type="project" value="UniProtKB-ARBA"/>
</dbReference>
<gene>
    <name evidence="7" type="ORF">SAMN05660462_02818</name>
</gene>
<dbReference type="PROSITE" id="PS01149">
    <property type="entry name" value="PSI_RSU"/>
    <property type="match status" value="1"/>
</dbReference>
<organism evidence="7 8">
    <name type="scientific">Proteiniborus ethanoligenes</name>
    <dbReference type="NCBI Taxonomy" id="415015"/>
    <lineage>
        <taxon>Bacteria</taxon>
        <taxon>Bacillati</taxon>
        <taxon>Bacillota</taxon>
        <taxon>Clostridia</taxon>
        <taxon>Eubacteriales</taxon>
        <taxon>Proteiniborus</taxon>
    </lineage>
</organism>
<evidence type="ECO:0000256" key="2">
    <source>
        <dbReference type="ARBA" id="ARBA00022884"/>
    </source>
</evidence>
<dbReference type="OrthoDB" id="9807213at2"/>
<dbReference type="InterPro" id="IPR020094">
    <property type="entry name" value="TruA/RsuA/RluB/E/F_N"/>
</dbReference>
<feature type="domain" description="RNA-binding S4" evidence="6">
    <location>
        <begin position="5"/>
        <end position="63"/>
    </location>
</feature>
<dbReference type="InterPro" id="IPR042092">
    <property type="entry name" value="PsdUridine_s_RsuA/RluB/E/F_cat"/>
</dbReference>